<keyword evidence="3" id="KW-1185">Reference proteome</keyword>
<evidence type="ECO:0000313" key="2">
    <source>
        <dbReference type="EMBL" id="MXQ67549.1"/>
    </source>
</evidence>
<dbReference type="EMBL" id="WUTW01000007">
    <property type="protein sequence ID" value="MXQ67549.1"/>
    <property type="molecule type" value="Genomic_DNA"/>
</dbReference>
<dbReference type="Proteomes" id="UP000431901">
    <property type="component" value="Unassembled WGS sequence"/>
</dbReference>
<dbReference type="AlphaFoldDB" id="A0A6I4W9N7"/>
<organism evidence="2 3">
    <name type="scientific">Actinomadura rayongensis</name>
    <dbReference type="NCBI Taxonomy" id="1429076"/>
    <lineage>
        <taxon>Bacteria</taxon>
        <taxon>Bacillati</taxon>
        <taxon>Actinomycetota</taxon>
        <taxon>Actinomycetes</taxon>
        <taxon>Streptosporangiales</taxon>
        <taxon>Thermomonosporaceae</taxon>
        <taxon>Actinomadura</taxon>
    </lineage>
</organism>
<dbReference type="OrthoDB" id="5176305at2"/>
<gene>
    <name evidence="2" type="ORF">GQ466_26375</name>
</gene>
<sequence length="124" mass="13418">MTQPLIEKVQQTYEAWNAGALEDVVAAFDGGLTWVVPGRTDAAGKAETKEQVTTVLRALADSGYQSSPRHYLADEDRVVVLLQATIDGKQHGAVDVWTFEGGKLAKYQHASTDTTLIDRALSGE</sequence>
<name>A0A6I4W9N7_9ACTN</name>
<dbReference type="Pfam" id="PF12680">
    <property type="entry name" value="SnoaL_2"/>
    <property type="match status" value="1"/>
</dbReference>
<dbReference type="RefSeq" id="WP_161105719.1">
    <property type="nucleotide sequence ID" value="NZ_JBHLYI010000008.1"/>
</dbReference>
<reference evidence="2 3" key="1">
    <citation type="submission" date="2019-12" db="EMBL/GenBank/DDBJ databases">
        <title>Nocardia macrotermitis sp. nov. and Nocardia aurantia sp. nov., isolated from the gut of the fungus growing-termite Macrotermes natalensis.</title>
        <authorList>
            <person name="Christine B."/>
            <person name="Rene B."/>
        </authorList>
    </citation>
    <scope>NUCLEOTIDE SEQUENCE [LARGE SCALE GENOMIC DNA]</scope>
    <source>
        <strain evidence="2 3">DSM 102126</strain>
    </source>
</reference>
<evidence type="ECO:0000313" key="3">
    <source>
        <dbReference type="Proteomes" id="UP000431901"/>
    </source>
</evidence>
<protein>
    <recommendedName>
        <fullName evidence="1">SnoaL-like domain-containing protein</fullName>
    </recommendedName>
</protein>
<proteinExistence type="predicted"/>
<feature type="domain" description="SnoaL-like" evidence="1">
    <location>
        <begin position="9"/>
        <end position="106"/>
    </location>
</feature>
<accession>A0A6I4W9N7</accession>
<dbReference type="InterPro" id="IPR032710">
    <property type="entry name" value="NTF2-like_dom_sf"/>
</dbReference>
<dbReference type="Gene3D" id="3.10.450.50">
    <property type="match status" value="1"/>
</dbReference>
<dbReference type="SUPFAM" id="SSF54427">
    <property type="entry name" value="NTF2-like"/>
    <property type="match status" value="1"/>
</dbReference>
<comment type="caution">
    <text evidence="2">The sequence shown here is derived from an EMBL/GenBank/DDBJ whole genome shotgun (WGS) entry which is preliminary data.</text>
</comment>
<dbReference type="InterPro" id="IPR037401">
    <property type="entry name" value="SnoaL-like"/>
</dbReference>
<evidence type="ECO:0000259" key="1">
    <source>
        <dbReference type="Pfam" id="PF12680"/>
    </source>
</evidence>